<proteinExistence type="predicted"/>
<evidence type="ECO:0000313" key="1">
    <source>
        <dbReference type="EMBL" id="AGL01497.1"/>
    </source>
</evidence>
<reference evidence="1 2" key="1">
    <citation type="submission" date="2012-01" db="EMBL/GenBank/DDBJ databases">
        <title>Complete sequence of Desulfotomaculum gibsoniae DSM 7213.</title>
        <authorList>
            <consortium name="US DOE Joint Genome Institute"/>
            <person name="Lucas S."/>
            <person name="Han J."/>
            <person name="Lapidus A."/>
            <person name="Cheng J.-F."/>
            <person name="Goodwin L."/>
            <person name="Pitluck S."/>
            <person name="Peters L."/>
            <person name="Ovchinnikova G."/>
            <person name="Teshima H."/>
            <person name="Detter J.C."/>
            <person name="Han C."/>
            <person name="Tapia R."/>
            <person name="Land M."/>
            <person name="Hauser L."/>
            <person name="Kyrpides N."/>
            <person name="Ivanova N."/>
            <person name="Pagani I."/>
            <person name="Parshina S."/>
            <person name="Plugge C."/>
            <person name="Muyzer G."/>
            <person name="Kuever J."/>
            <person name="Ivanova A."/>
            <person name="Nazina T."/>
            <person name="Klenk H.-P."/>
            <person name="Brambilla E."/>
            <person name="Spring S."/>
            <person name="Stams A.F."/>
            <person name="Woyke T."/>
        </authorList>
    </citation>
    <scope>NUCLEOTIDE SEQUENCE [LARGE SCALE GENOMIC DNA]</scope>
    <source>
        <strain evidence="1 2">DSM 7213</strain>
    </source>
</reference>
<name>R4KIR2_9FIRM</name>
<protein>
    <submittedName>
        <fullName evidence="1">Uncharacterized protein</fullName>
    </submittedName>
</protein>
<dbReference type="AlphaFoldDB" id="R4KIR2"/>
<dbReference type="HOGENOM" id="CLU_216413_0_0_9"/>
<sequence>MVKRVAGLLAKNSTGYRPVWDMGRAADIKKRQRITGINRPST</sequence>
<accession>R4KIR2</accession>
<dbReference type="EMBL" id="CP003273">
    <property type="protein sequence ID" value="AGL01497.1"/>
    <property type="molecule type" value="Genomic_DNA"/>
</dbReference>
<gene>
    <name evidence="1" type="ORF">Desgi_2058</name>
</gene>
<dbReference type="Proteomes" id="UP000013520">
    <property type="component" value="Chromosome"/>
</dbReference>
<dbReference type="KEGG" id="dgi:Desgi_2058"/>
<evidence type="ECO:0000313" key="2">
    <source>
        <dbReference type="Proteomes" id="UP000013520"/>
    </source>
</evidence>
<keyword evidence="2" id="KW-1185">Reference proteome</keyword>
<organism evidence="1 2">
    <name type="scientific">Desulfoscipio gibsoniae DSM 7213</name>
    <dbReference type="NCBI Taxonomy" id="767817"/>
    <lineage>
        <taxon>Bacteria</taxon>
        <taxon>Bacillati</taxon>
        <taxon>Bacillota</taxon>
        <taxon>Clostridia</taxon>
        <taxon>Eubacteriales</taxon>
        <taxon>Desulfallaceae</taxon>
        <taxon>Desulfoscipio</taxon>
    </lineage>
</organism>